<keyword evidence="2" id="KW-0032">Aminotransferase</keyword>
<evidence type="ECO:0000256" key="2">
    <source>
        <dbReference type="ARBA" id="ARBA00022576"/>
    </source>
</evidence>
<keyword evidence="4" id="KW-0663">Pyridoxal phosphate</keyword>
<dbReference type="GO" id="GO:1901605">
    <property type="term" value="P:alpha-amino acid metabolic process"/>
    <property type="evidence" value="ECO:0007669"/>
    <property type="project" value="TreeGrafter"/>
</dbReference>
<dbReference type="InterPro" id="IPR004839">
    <property type="entry name" value="Aminotransferase_I/II_large"/>
</dbReference>
<evidence type="ECO:0000313" key="6">
    <source>
        <dbReference type="EMBL" id="PJG58299.1"/>
    </source>
</evidence>
<evidence type="ECO:0000256" key="4">
    <source>
        <dbReference type="ARBA" id="ARBA00022898"/>
    </source>
</evidence>
<gene>
    <name evidence="6" type="ORF">CUC53_13345</name>
</gene>
<dbReference type="PANTHER" id="PTHR42790:SF4">
    <property type="entry name" value="VALINE--PYRUVATE AMINOTRANSFERASE"/>
    <property type="match status" value="1"/>
</dbReference>
<sequence>MEFSLFGEKFTRHAGITQLMDDLNEGLTNPDAIMLGGGNPAPIPAMLERFQTEAKQLLDNGELVKAMANYDGPQGKDRFTKALATLLNKELGWAISANNIALTNGSQNAFFYLFNLLAGEFADGRKKKVLFPLAPEYIGYADSALTENHFVAYKPTIEKLSDGQFKYHVDFESLQVGDDIGVICVSRPTNPTGNVLTDEEIEHLDQIARDKGIPLLIDNAYGVPFPGIIFSQAKPFWNSNTILCMSLSKLGLPGTRCGIVIADEKIINAIANLSGIINLAPGSLGPAITIPMIESGDIITLSEQVVKPFYQQKAEFAVTLLRDAIPDPRFHIHKPEGALFLWLWFEDLPIHSQALYERLKAKNLLIVPGHYFFPGIDDPKWRHSQECIRLNYSQSEDLVRRGIAILAEEINQLYSGNS</sequence>
<evidence type="ECO:0000259" key="5">
    <source>
        <dbReference type="Pfam" id="PF00155"/>
    </source>
</evidence>
<dbReference type="EMBL" id="PGGC01000122">
    <property type="protein sequence ID" value="PJG58299.1"/>
    <property type="molecule type" value="Genomic_DNA"/>
</dbReference>
<dbReference type="CDD" id="cd00609">
    <property type="entry name" value="AAT_like"/>
    <property type="match status" value="1"/>
</dbReference>
<protein>
    <submittedName>
        <fullName evidence="6">Valine--pyruvate transaminase</fullName>
    </submittedName>
</protein>
<keyword evidence="7" id="KW-1185">Reference proteome</keyword>
<dbReference type="GO" id="GO:0005829">
    <property type="term" value="C:cytosol"/>
    <property type="evidence" value="ECO:0007669"/>
    <property type="project" value="TreeGrafter"/>
</dbReference>
<comment type="caution">
    <text evidence="6">The sequence shown here is derived from an EMBL/GenBank/DDBJ whole genome shotgun (WGS) entry which is preliminary data.</text>
</comment>
<keyword evidence="3" id="KW-0808">Transferase</keyword>
<name>A0A2H9U2V2_9GAMM</name>
<dbReference type="SUPFAM" id="SSF53383">
    <property type="entry name" value="PLP-dependent transferases"/>
    <property type="match status" value="1"/>
</dbReference>
<dbReference type="Gene3D" id="3.40.640.10">
    <property type="entry name" value="Type I PLP-dependent aspartate aminotransferase-like (Major domain)"/>
    <property type="match status" value="1"/>
</dbReference>
<dbReference type="AlphaFoldDB" id="A0A2H9U2V2"/>
<organism evidence="6 7">
    <name type="scientific">Aeromonas cavernicola</name>
    <dbReference type="NCBI Taxonomy" id="1006623"/>
    <lineage>
        <taxon>Bacteria</taxon>
        <taxon>Pseudomonadati</taxon>
        <taxon>Pseudomonadota</taxon>
        <taxon>Gammaproteobacteria</taxon>
        <taxon>Aeromonadales</taxon>
        <taxon>Aeromonadaceae</taxon>
        <taxon>Aeromonas</taxon>
    </lineage>
</organism>
<comment type="cofactor">
    <cofactor evidence="1">
        <name>pyridoxal 5'-phosphate</name>
        <dbReference type="ChEBI" id="CHEBI:597326"/>
    </cofactor>
</comment>
<dbReference type="Pfam" id="PF00155">
    <property type="entry name" value="Aminotran_1_2"/>
    <property type="match status" value="1"/>
</dbReference>
<dbReference type="OrthoDB" id="5889947at2"/>
<dbReference type="GO" id="GO:0030170">
    <property type="term" value="F:pyridoxal phosphate binding"/>
    <property type="evidence" value="ECO:0007669"/>
    <property type="project" value="InterPro"/>
</dbReference>
<dbReference type="NCBIfam" id="NF006964">
    <property type="entry name" value="PRK09440.1-2"/>
    <property type="match status" value="1"/>
</dbReference>
<reference evidence="6 7" key="1">
    <citation type="submission" date="2017-11" db="EMBL/GenBank/DDBJ databases">
        <title>Draft genome sequence of environmental isolate Aeromonas cavernicola sp. nov. MDC 2508.</title>
        <authorList>
            <person name="Colston S.M."/>
            <person name="Navarro A."/>
            <person name="Martinez-Murcia A.J."/>
            <person name="Graf J."/>
        </authorList>
    </citation>
    <scope>NUCLEOTIDE SEQUENCE [LARGE SCALE GENOMIC DNA]</scope>
    <source>
        <strain evidence="6 7">MDC 2508</strain>
    </source>
</reference>
<dbReference type="PANTHER" id="PTHR42790">
    <property type="entry name" value="AMINOTRANSFERASE"/>
    <property type="match status" value="1"/>
</dbReference>
<evidence type="ECO:0000256" key="1">
    <source>
        <dbReference type="ARBA" id="ARBA00001933"/>
    </source>
</evidence>
<proteinExistence type="predicted"/>
<dbReference type="InterPro" id="IPR015424">
    <property type="entry name" value="PyrdxlP-dep_Trfase"/>
</dbReference>
<evidence type="ECO:0000256" key="3">
    <source>
        <dbReference type="ARBA" id="ARBA00022679"/>
    </source>
</evidence>
<keyword evidence="6" id="KW-0670">Pyruvate</keyword>
<dbReference type="NCBIfam" id="NF006967">
    <property type="entry name" value="PRK09440.1-5"/>
    <property type="match status" value="1"/>
</dbReference>
<dbReference type="Proteomes" id="UP000235861">
    <property type="component" value="Unassembled WGS sequence"/>
</dbReference>
<accession>A0A2H9U2V2</accession>
<dbReference type="InterPro" id="IPR015421">
    <property type="entry name" value="PyrdxlP-dep_Trfase_major"/>
</dbReference>
<feature type="domain" description="Aminotransferase class I/classII large" evidence="5">
    <location>
        <begin position="65"/>
        <end position="402"/>
    </location>
</feature>
<dbReference type="GO" id="GO:0009042">
    <property type="term" value="F:valine-pyruvate transaminase activity"/>
    <property type="evidence" value="ECO:0007669"/>
    <property type="project" value="TreeGrafter"/>
</dbReference>
<dbReference type="RefSeq" id="WP_100294611.1">
    <property type="nucleotide sequence ID" value="NZ_PGGC01000122.1"/>
</dbReference>
<dbReference type="NCBIfam" id="NF006966">
    <property type="entry name" value="PRK09440.1-4"/>
    <property type="match status" value="1"/>
</dbReference>
<evidence type="ECO:0000313" key="7">
    <source>
        <dbReference type="Proteomes" id="UP000235861"/>
    </source>
</evidence>
<dbReference type="InterPro" id="IPR050859">
    <property type="entry name" value="Class-I_PLP-dep_aminotransf"/>
</dbReference>